<dbReference type="Proteomes" id="UP000887578">
    <property type="component" value="Unplaced"/>
</dbReference>
<evidence type="ECO:0000256" key="7">
    <source>
        <dbReference type="ARBA" id="ARBA00023242"/>
    </source>
</evidence>
<keyword evidence="9" id="KW-1185">Reference proteome</keyword>
<dbReference type="Pfam" id="PF13359">
    <property type="entry name" value="DDE_Tnp_4"/>
    <property type="match status" value="1"/>
</dbReference>
<name>A0A914P6K8_9BILA</name>
<evidence type="ECO:0000259" key="8">
    <source>
        <dbReference type="Pfam" id="PF13359"/>
    </source>
</evidence>
<dbReference type="GO" id="GO:0004518">
    <property type="term" value="F:nuclease activity"/>
    <property type="evidence" value="ECO:0007669"/>
    <property type="project" value="UniProtKB-KW"/>
</dbReference>
<dbReference type="AlphaFoldDB" id="A0A914P6K8"/>
<comment type="subcellular location">
    <subcellularLocation>
        <location evidence="2">Nucleus</location>
    </subcellularLocation>
</comment>
<reference evidence="10" key="1">
    <citation type="submission" date="2022-11" db="UniProtKB">
        <authorList>
            <consortium name="WormBaseParasite"/>
        </authorList>
    </citation>
    <scope>IDENTIFICATION</scope>
</reference>
<evidence type="ECO:0000256" key="1">
    <source>
        <dbReference type="ARBA" id="ARBA00001968"/>
    </source>
</evidence>
<keyword evidence="7" id="KW-0539">Nucleus</keyword>
<evidence type="ECO:0000256" key="2">
    <source>
        <dbReference type="ARBA" id="ARBA00004123"/>
    </source>
</evidence>
<dbReference type="InterPro" id="IPR045249">
    <property type="entry name" value="HARBI1-like"/>
</dbReference>
<feature type="domain" description="DDE Tnp4" evidence="8">
    <location>
        <begin position="186"/>
        <end position="343"/>
    </location>
</feature>
<dbReference type="PANTHER" id="PTHR22930">
    <property type="match status" value="1"/>
</dbReference>
<evidence type="ECO:0000256" key="3">
    <source>
        <dbReference type="ARBA" id="ARBA00006958"/>
    </source>
</evidence>
<comment type="cofactor">
    <cofactor evidence="1">
        <name>a divalent metal cation</name>
        <dbReference type="ChEBI" id="CHEBI:60240"/>
    </cofactor>
</comment>
<evidence type="ECO:0000256" key="6">
    <source>
        <dbReference type="ARBA" id="ARBA00022801"/>
    </source>
</evidence>
<protein>
    <submittedName>
        <fullName evidence="10">DDE Tnp4 domain-containing protein</fullName>
    </submittedName>
</protein>
<keyword evidence="6" id="KW-0378">Hydrolase</keyword>
<evidence type="ECO:0000256" key="5">
    <source>
        <dbReference type="ARBA" id="ARBA00022723"/>
    </source>
</evidence>
<dbReference type="GO" id="GO:0016787">
    <property type="term" value="F:hydrolase activity"/>
    <property type="evidence" value="ECO:0007669"/>
    <property type="project" value="UniProtKB-KW"/>
</dbReference>
<accession>A0A914P6K8</accession>
<dbReference type="GO" id="GO:0046872">
    <property type="term" value="F:metal ion binding"/>
    <property type="evidence" value="ECO:0007669"/>
    <property type="project" value="UniProtKB-KW"/>
</dbReference>
<keyword evidence="4" id="KW-0540">Nuclease</keyword>
<keyword evidence="5" id="KW-0479">Metal-binding</keyword>
<dbReference type="PANTHER" id="PTHR22930:SF85">
    <property type="entry name" value="GH03217P-RELATED"/>
    <property type="match status" value="1"/>
</dbReference>
<dbReference type="WBParaSite" id="PDA_v2.g13577.t1">
    <property type="protein sequence ID" value="PDA_v2.g13577.t1"/>
    <property type="gene ID" value="PDA_v2.g13577"/>
</dbReference>
<comment type="similarity">
    <text evidence="3">Belongs to the HARBI1 family.</text>
</comment>
<dbReference type="InterPro" id="IPR027806">
    <property type="entry name" value="HARBI1_dom"/>
</dbReference>
<sequence>MDAINDIDLAESIDAIDAIFGDEDADENGLIDLFNLYRQYFTRVMWERIFRRLRRTRAARVFWVRRLFHDEHFVQITGFTRTEAQNLLFSIGHRFIRLTNRSWAVQVPEAFIIALRMLRTGKDFWNNGMFVGLSKSTAHKCFWQVVNAVISELSHLVSLNLTPQQWKHQATIIHNRYHISHFVGFIDGSYITIKNIGRRKSWRCRKGFPAINMTLMVDGSGYIRFVSCRWPGAMHDSRVYRLSGLARLVREGWEPFEGASIGGDSAYLGTDNFVIARPRDRGINNHNRRFFRNFTKARATIENAIGHLKMSFGILSGTMSGQINCNSRANVSKIIKCCCILENFKKRERQQFDEDDDHDDFPPLNPNQDKVSQLVRIFNQEHRYA</sequence>
<organism evidence="9 10">
    <name type="scientific">Panagrolaimus davidi</name>
    <dbReference type="NCBI Taxonomy" id="227884"/>
    <lineage>
        <taxon>Eukaryota</taxon>
        <taxon>Metazoa</taxon>
        <taxon>Ecdysozoa</taxon>
        <taxon>Nematoda</taxon>
        <taxon>Chromadorea</taxon>
        <taxon>Rhabditida</taxon>
        <taxon>Tylenchina</taxon>
        <taxon>Panagrolaimomorpha</taxon>
        <taxon>Panagrolaimoidea</taxon>
        <taxon>Panagrolaimidae</taxon>
        <taxon>Panagrolaimus</taxon>
    </lineage>
</organism>
<evidence type="ECO:0000313" key="9">
    <source>
        <dbReference type="Proteomes" id="UP000887578"/>
    </source>
</evidence>
<evidence type="ECO:0000313" key="10">
    <source>
        <dbReference type="WBParaSite" id="PDA_v2.g13577.t1"/>
    </source>
</evidence>
<proteinExistence type="inferred from homology"/>
<dbReference type="GO" id="GO:0005634">
    <property type="term" value="C:nucleus"/>
    <property type="evidence" value="ECO:0007669"/>
    <property type="project" value="UniProtKB-SubCell"/>
</dbReference>
<evidence type="ECO:0000256" key="4">
    <source>
        <dbReference type="ARBA" id="ARBA00022722"/>
    </source>
</evidence>